<reference evidence="1" key="1">
    <citation type="submission" date="2019-08" db="EMBL/GenBank/DDBJ databases">
        <authorList>
            <person name="Kucharzyk K."/>
            <person name="Murdoch R.W."/>
            <person name="Higgins S."/>
            <person name="Loffler F."/>
        </authorList>
    </citation>
    <scope>NUCLEOTIDE SEQUENCE</scope>
</reference>
<proteinExistence type="predicted"/>
<sequence>MFAITDIASLFFTRFPIKKLIAALVSPNNKEFIIKYFVFGFDNSALPKYKLILMRTTHVSRANSKIARKNCRFILVAGSGEQAFLFLIVGLLNTNMIVDTPIIITNIKV</sequence>
<protein>
    <submittedName>
        <fullName evidence="1">Uncharacterized protein</fullName>
    </submittedName>
</protein>
<evidence type="ECO:0000313" key="1">
    <source>
        <dbReference type="EMBL" id="MPN10177.1"/>
    </source>
</evidence>
<accession>A0A645F7H6</accession>
<dbReference type="EMBL" id="VSSQ01056330">
    <property type="protein sequence ID" value="MPN10177.1"/>
    <property type="molecule type" value="Genomic_DNA"/>
</dbReference>
<gene>
    <name evidence="1" type="ORF">SDC9_157472</name>
</gene>
<name>A0A645F7H6_9ZZZZ</name>
<dbReference type="AlphaFoldDB" id="A0A645F7H6"/>
<comment type="caution">
    <text evidence="1">The sequence shown here is derived from an EMBL/GenBank/DDBJ whole genome shotgun (WGS) entry which is preliminary data.</text>
</comment>
<organism evidence="1">
    <name type="scientific">bioreactor metagenome</name>
    <dbReference type="NCBI Taxonomy" id="1076179"/>
    <lineage>
        <taxon>unclassified sequences</taxon>
        <taxon>metagenomes</taxon>
        <taxon>ecological metagenomes</taxon>
    </lineage>
</organism>